<evidence type="ECO:0000256" key="1">
    <source>
        <dbReference type="SAM" id="MobiDB-lite"/>
    </source>
</evidence>
<dbReference type="GO" id="GO:0016491">
    <property type="term" value="F:oxidoreductase activity"/>
    <property type="evidence" value="ECO:0007669"/>
    <property type="project" value="InterPro"/>
</dbReference>
<dbReference type="InterPro" id="IPR017927">
    <property type="entry name" value="FAD-bd_FR_type"/>
</dbReference>
<dbReference type="EMBL" id="JFBX01000594">
    <property type="protein sequence ID" value="KXH33891.1"/>
    <property type="molecule type" value="Genomic_DNA"/>
</dbReference>
<comment type="caution">
    <text evidence="3">The sequence shown here is derived from an EMBL/GenBank/DDBJ whole genome shotgun (WGS) entry which is preliminary data.</text>
</comment>
<dbReference type="Gene3D" id="2.40.30.10">
    <property type="entry name" value="Translation factors"/>
    <property type="match status" value="1"/>
</dbReference>
<dbReference type="SUPFAM" id="SSF52343">
    <property type="entry name" value="Ferredoxin reductase-like, C-terminal NADP-linked domain"/>
    <property type="match status" value="1"/>
</dbReference>
<dbReference type="AlphaFoldDB" id="A0A135SDI3"/>
<keyword evidence="4" id="KW-1185">Reference proteome</keyword>
<evidence type="ECO:0000313" key="4">
    <source>
        <dbReference type="Proteomes" id="UP000070328"/>
    </source>
</evidence>
<accession>A0A135SDI3</accession>
<dbReference type="SUPFAM" id="SSF63380">
    <property type="entry name" value="Riboflavin synthase domain-like"/>
    <property type="match status" value="1"/>
</dbReference>
<proteinExistence type="predicted"/>
<evidence type="ECO:0000313" key="3">
    <source>
        <dbReference type="EMBL" id="KXH33891.1"/>
    </source>
</evidence>
<dbReference type="PANTHER" id="PTHR42815:SF2">
    <property type="entry name" value="FAD-BINDING, PUTATIVE (AFU_ORTHOLOGUE AFUA_6G07600)-RELATED"/>
    <property type="match status" value="1"/>
</dbReference>
<evidence type="ECO:0000259" key="2">
    <source>
        <dbReference type="PROSITE" id="PS51384"/>
    </source>
</evidence>
<dbReference type="Proteomes" id="UP000070328">
    <property type="component" value="Unassembled WGS sequence"/>
</dbReference>
<protein>
    <submittedName>
        <fullName evidence="3">Oxidoreductase FAD-binding domain-containing protein</fullName>
    </submittedName>
</protein>
<feature type="region of interest" description="Disordered" evidence="1">
    <location>
        <begin position="230"/>
        <end position="252"/>
    </location>
</feature>
<reference evidence="3 4" key="1">
    <citation type="submission" date="2014-02" db="EMBL/GenBank/DDBJ databases">
        <title>The genome sequence of Colletotrichum simmondsii CBS122122.</title>
        <authorList>
            <person name="Baroncelli R."/>
            <person name="Thon M.R."/>
        </authorList>
    </citation>
    <scope>NUCLEOTIDE SEQUENCE [LARGE SCALE GENOMIC DNA]</scope>
    <source>
        <strain evidence="3 4">CBS122122</strain>
    </source>
</reference>
<dbReference type="InterPro" id="IPR039261">
    <property type="entry name" value="FNR_nucleotide-bd"/>
</dbReference>
<feature type="domain" description="FAD-binding FR-type" evidence="2">
    <location>
        <begin position="375"/>
        <end position="493"/>
    </location>
</feature>
<dbReference type="Gene3D" id="2.30.110.10">
    <property type="entry name" value="Electron Transport, Fmn-binding Protein, Chain A"/>
    <property type="match status" value="1"/>
</dbReference>
<dbReference type="InterPro" id="IPR017938">
    <property type="entry name" value="Riboflavin_synthase-like_b-brl"/>
</dbReference>
<dbReference type="InterPro" id="IPR012349">
    <property type="entry name" value="Split_barrel_FMN-bd"/>
</dbReference>
<dbReference type="OrthoDB" id="436496at2759"/>
<sequence>MPGRTISFHQGELALHEQLKIPRHRANPTAAGLPPSYGNRIAAAPLLALGTLDAERRPWTTLWGGEAGSVARPIAEDVLGLRSVVDVVDDPVFKALWGAEESGEQQQELQEVIQPGRGPDGGKLVSGLAIDLTTRDRVKFGGRMVAGAVTVPSDGTAAAEDQSSSSLSSSEVQIAVHVEESLGNCPKYLNKKDVMPRASLVKGRVERELPLSEEAVEVVRGADMFFLTSGHEEGGDEGGSGSSMDTNHRGGSRGFVRVARNDEGGVEIVYPEFSGNRLYQTLGNLKLNPLVGIAIPDFETSDVLYLTGSASILVGQDAAAYLPRTKLAVKITVSAAVFVQSGLPFSGTPLEPSPYNPPVRPLFSEQQHVLSSSAEKTRTATLLRREIITPTIARFVFGLEPAAQWEAGQYVTFDFAEELDVGWSHMRDDEPQSLNDDYVRTFTVSSPPGDSGGKEFEITARKNGPVTNMLWRWNLRVPLEVPVLGFGGEEAFRMGRRGKGGDDGGDDVEEVFVAAGVGITPLIAQAGGVLEAGVRMKVLWTVKGEDVKLVRDVVGRIPGLAGVLRVFVTGQVGEAEEAMIREFEGVGAVVARRRIRAGDVKHGGVKRRYFLCTGPEMLKLALPLSIAAILNRKRRCHTTFPIAAKPQSSGTPSCRRIGSHLASSRLRLRLRLSDTRNRVFAFETKRGQGSSLIVPIEPQSRESSGIPDELQPGEESAIEMVVTQRRTVN</sequence>
<organism evidence="3 4">
    <name type="scientific">Colletotrichum simmondsii</name>
    <dbReference type="NCBI Taxonomy" id="703756"/>
    <lineage>
        <taxon>Eukaryota</taxon>
        <taxon>Fungi</taxon>
        <taxon>Dikarya</taxon>
        <taxon>Ascomycota</taxon>
        <taxon>Pezizomycotina</taxon>
        <taxon>Sordariomycetes</taxon>
        <taxon>Hypocreomycetidae</taxon>
        <taxon>Glomerellales</taxon>
        <taxon>Glomerellaceae</taxon>
        <taxon>Colletotrichum</taxon>
        <taxon>Colletotrichum acutatum species complex</taxon>
    </lineage>
</organism>
<name>A0A135SDI3_9PEZI</name>
<dbReference type="PANTHER" id="PTHR42815">
    <property type="entry name" value="FAD-BINDING, PUTATIVE (AFU_ORTHOLOGUE AFUA_6G07600)-RELATED"/>
    <property type="match status" value="1"/>
</dbReference>
<dbReference type="PROSITE" id="PS51384">
    <property type="entry name" value="FAD_FR"/>
    <property type="match status" value="1"/>
</dbReference>
<gene>
    <name evidence="3" type="ORF">CSIM01_02226</name>
</gene>